<dbReference type="InterPro" id="IPR029044">
    <property type="entry name" value="Nucleotide-diphossugar_trans"/>
</dbReference>
<sequence length="248" mass="28368">MISIITVVYNNKSGMKKTLKSVLSQTYADYELIIVDGCSTDGTVDFCKREMSKFSHIKLLSEKDEGIYDAMNKGIKASSRRWLIFMNSGDEFYDANTLESFSKKECFYDNSVILAYGDKVDIDGCLIPAERNLNVIESGELFACHQSIFFRPDIYYNKSYKIFGDYDLLARIYKNDSHEKMVYLGIPISIFEGGGISSLVSTLKRKEKFISIFNNFGLIGIFKNYIFNVVVWKKIINVVFRSIKGNKT</sequence>
<dbReference type="PANTHER" id="PTHR43685:SF2">
    <property type="entry name" value="GLYCOSYLTRANSFERASE 2-LIKE DOMAIN-CONTAINING PROTEIN"/>
    <property type="match status" value="1"/>
</dbReference>
<keyword evidence="3" id="KW-0808">Transferase</keyword>
<evidence type="ECO:0000259" key="2">
    <source>
        <dbReference type="Pfam" id="PF00535"/>
    </source>
</evidence>
<dbReference type="PANTHER" id="PTHR43685">
    <property type="entry name" value="GLYCOSYLTRANSFERASE"/>
    <property type="match status" value="1"/>
</dbReference>
<evidence type="ECO:0000256" key="1">
    <source>
        <dbReference type="SAM" id="Phobius"/>
    </source>
</evidence>
<dbReference type="InterPro" id="IPR001173">
    <property type="entry name" value="Glyco_trans_2-like"/>
</dbReference>
<keyword evidence="1" id="KW-0812">Transmembrane</keyword>
<feature type="domain" description="Glycosyltransferase 2-like" evidence="2">
    <location>
        <begin position="3"/>
        <end position="106"/>
    </location>
</feature>
<keyword evidence="1" id="KW-0472">Membrane</keyword>
<name>A0A5P4S7H1_VIBPH</name>
<feature type="transmembrane region" description="Helical" evidence="1">
    <location>
        <begin position="181"/>
        <end position="200"/>
    </location>
</feature>
<organism evidence="3">
    <name type="scientific">Vibrio parahaemolyticus</name>
    <dbReference type="NCBI Taxonomy" id="670"/>
    <lineage>
        <taxon>Bacteria</taxon>
        <taxon>Pseudomonadati</taxon>
        <taxon>Pseudomonadota</taxon>
        <taxon>Gammaproteobacteria</taxon>
        <taxon>Vibrionales</taxon>
        <taxon>Vibrionaceae</taxon>
        <taxon>Vibrio</taxon>
    </lineage>
</organism>
<feature type="transmembrane region" description="Helical" evidence="1">
    <location>
        <begin position="212"/>
        <end position="232"/>
    </location>
</feature>
<keyword evidence="1" id="KW-1133">Transmembrane helix</keyword>
<gene>
    <name evidence="3" type="primary">wfgS</name>
</gene>
<evidence type="ECO:0000313" key="3">
    <source>
        <dbReference type="EMBL" id="QFC18316.1"/>
    </source>
</evidence>
<accession>A0A5P4S7H1</accession>
<protein>
    <submittedName>
        <fullName evidence="3">Glycosyl transferase family protein</fullName>
    </submittedName>
</protein>
<dbReference type="CDD" id="cd06433">
    <property type="entry name" value="GT_2_WfgS_like"/>
    <property type="match status" value="1"/>
</dbReference>
<dbReference type="EMBL" id="MK482094">
    <property type="protein sequence ID" value="QFC18316.1"/>
    <property type="molecule type" value="Genomic_DNA"/>
</dbReference>
<dbReference type="SUPFAM" id="SSF53448">
    <property type="entry name" value="Nucleotide-diphospho-sugar transferases"/>
    <property type="match status" value="1"/>
</dbReference>
<dbReference type="InterPro" id="IPR050834">
    <property type="entry name" value="Glycosyltransf_2"/>
</dbReference>
<dbReference type="GO" id="GO:0016740">
    <property type="term" value="F:transferase activity"/>
    <property type="evidence" value="ECO:0007669"/>
    <property type="project" value="UniProtKB-KW"/>
</dbReference>
<proteinExistence type="predicted"/>
<reference evidence="3" key="1">
    <citation type="journal article" date="2019" name="Int. J. Food Microbiol.">
        <title>Developing a novel molecular serotyping system based on capsular polysaccharide synthesis gene clusters of Vibrio parahaemolyticus.</title>
        <authorList>
            <person name="Pang Y."/>
            <person name="Guo X."/>
            <person name="Tian X."/>
            <person name="Liu F."/>
            <person name="Wang L."/>
            <person name="Wu J."/>
            <person name="Zhang S."/>
            <person name="Li S."/>
            <person name="Liu B."/>
        </authorList>
    </citation>
    <scope>NUCLEOTIDE SEQUENCE</scope>
    <source>
        <strain evidence="3">G3570</strain>
    </source>
</reference>
<dbReference type="AlphaFoldDB" id="A0A5P4S7H1"/>
<dbReference type="Pfam" id="PF00535">
    <property type="entry name" value="Glycos_transf_2"/>
    <property type="match status" value="1"/>
</dbReference>
<dbReference type="Gene3D" id="3.90.550.10">
    <property type="entry name" value="Spore Coat Polysaccharide Biosynthesis Protein SpsA, Chain A"/>
    <property type="match status" value="1"/>
</dbReference>